<gene>
    <name evidence="1" type="ORF">pdam_00023518</name>
</gene>
<accession>A0A3M6UUJ6</accession>
<name>A0A3M6UUJ6_POCDA</name>
<dbReference type="EMBL" id="RCHS01000692">
    <property type="protein sequence ID" value="RMX57234.1"/>
    <property type="molecule type" value="Genomic_DNA"/>
</dbReference>
<evidence type="ECO:0000313" key="1">
    <source>
        <dbReference type="EMBL" id="RMX57234.1"/>
    </source>
</evidence>
<dbReference type="AlphaFoldDB" id="A0A3M6UUJ6"/>
<reference evidence="1 2" key="1">
    <citation type="journal article" date="2018" name="Sci. Rep.">
        <title>Comparative analysis of the Pocillopora damicornis genome highlights role of immune system in coral evolution.</title>
        <authorList>
            <person name="Cunning R."/>
            <person name="Bay R.A."/>
            <person name="Gillette P."/>
            <person name="Baker A.C."/>
            <person name="Traylor-Knowles N."/>
        </authorList>
    </citation>
    <scope>NUCLEOTIDE SEQUENCE [LARGE SCALE GENOMIC DNA]</scope>
    <source>
        <strain evidence="1">RSMAS</strain>
        <tissue evidence="1">Whole animal</tissue>
    </source>
</reference>
<sequence>MAALLVKLHEAVNDYKNSIKDKALATEIGGELLVLSRAVIKKHIFDSERAFKFHLAQPARMLARIVAFWHIRMLRKMKRKTRASRPWTVNFSWNLPWEVVALAPVAGGVVVRNACAVHEIHITDMGEMKGLFLSLANKYRKGTIHKSNVVLKKEKDGSFSQMIVTGDYPAKFTY</sequence>
<keyword evidence="2" id="KW-1185">Reference proteome</keyword>
<protein>
    <submittedName>
        <fullName evidence="1">Uncharacterized protein</fullName>
    </submittedName>
</protein>
<comment type="caution">
    <text evidence="1">The sequence shown here is derived from an EMBL/GenBank/DDBJ whole genome shotgun (WGS) entry which is preliminary data.</text>
</comment>
<organism evidence="1 2">
    <name type="scientific">Pocillopora damicornis</name>
    <name type="common">Cauliflower coral</name>
    <name type="synonym">Millepora damicornis</name>
    <dbReference type="NCBI Taxonomy" id="46731"/>
    <lineage>
        <taxon>Eukaryota</taxon>
        <taxon>Metazoa</taxon>
        <taxon>Cnidaria</taxon>
        <taxon>Anthozoa</taxon>
        <taxon>Hexacorallia</taxon>
        <taxon>Scleractinia</taxon>
        <taxon>Astrocoeniina</taxon>
        <taxon>Pocilloporidae</taxon>
        <taxon>Pocillopora</taxon>
    </lineage>
</organism>
<dbReference type="Proteomes" id="UP000275408">
    <property type="component" value="Unassembled WGS sequence"/>
</dbReference>
<proteinExistence type="predicted"/>
<evidence type="ECO:0000313" key="2">
    <source>
        <dbReference type="Proteomes" id="UP000275408"/>
    </source>
</evidence>